<evidence type="ECO:0000313" key="3">
    <source>
        <dbReference type="Proteomes" id="UP000091918"/>
    </source>
</evidence>
<dbReference type="OrthoDB" id="2507140at2759"/>
<comment type="caution">
    <text evidence="2">The sequence shown here is derived from an EMBL/GenBank/DDBJ whole genome shotgun (WGS) entry which is preliminary data.</text>
</comment>
<protein>
    <recommendedName>
        <fullName evidence="4">Extracellular membrane protein CFEM domain-containing protein</fullName>
    </recommendedName>
</protein>
<feature type="chain" id="PRO_5008598204" description="Extracellular membrane protein CFEM domain-containing protein" evidence="1">
    <location>
        <begin position="27"/>
        <end position="180"/>
    </location>
</feature>
<organism evidence="2 3">
    <name type="scientific">Emergomyces africanus</name>
    <dbReference type="NCBI Taxonomy" id="1955775"/>
    <lineage>
        <taxon>Eukaryota</taxon>
        <taxon>Fungi</taxon>
        <taxon>Dikarya</taxon>
        <taxon>Ascomycota</taxon>
        <taxon>Pezizomycotina</taxon>
        <taxon>Eurotiomycetes</taxon>
        <taxon>Eurotiomycetidae</taxon>
        <taxon>Onygenales</taxon>
        <taxon>Ajellomycetaceae</taxon>
        <taxon>Emergomyces</taxon>
    </lineage>
</organism>
<keyword evidence="1" id="KW-0732">Signal</keyword>
<accession>A0A1B7NTJ2</accession>
<name>A0A1B7NTJ2_9EURO</name>
<evidence type="ECO:0000313" key="2">
    <source>
        <dbReference type="EMBL" id="OAX80051.1"/>
    </source>
</evidence>
<dbReference type="STRING" id="1658172.A0A1B7NTJ2"/>
<reference evidence="2 3" key="1">
    <citation type="submission" date="2015-07" db="EMBL/GenBank/DDBJ databases">
        <title>Emmonsia species relationships and genome sequence.</title>
        <authorList>
            <person name="Cuomo C.A."/>
            <person name="Schwartz I.S."/>
            <person name="Kenyon C."/>
            <person name="de Hoog G.S."/>
            <person name="Govender N.P."/>
            <person name="Botha A."/>
            <person name="Moreno L."/>
            <person name="de Vries M."/>
            <person name="Munoz J.F."/>
            <person name="Stielow J.B."/>
        </authorList>
    </citation>
    <scope>NUCLEOTIDE SEQUENCE [LARGE SCALE GENOMIC DNA]</scope>
    <source>
        <strain evidence="2 3">CBS 136260</strain>
    </source>
</reference>
<keyword evidence="3" id="KW-1185">Reference proteome</keyword>
<feature type="signal peptide" evidence="1">
    <location>
        <begin position="1"/>
        <end position="26"/>
    </location>
</feature>
<dbReference type="EMBL" id="LGUA01000811">
    <property type="protein sequence ID" value="OAX80051.1"/>
    <property type="molecule type" value="Genomic_DNA"/>
</dbReference>
<dbReference type="AlphaFoldDB" id="A0A1B7NTJ2"/>
<evidence type="ECO:0000256" key="1">
    <source>
        <dbReference type="SAM" id="SignalP"/>
    </source>
</evidence>
<gene>
    <name evidence="2" type="ORF">ACJ72_05623</name>
</gene>
<sequence>MHSIISISALFTLFFVIVANINVAAAQDKPKDGNTSNCAAQYILDACVKSTTSILASCPVQDWDCLCTQYNNVLTCYNNCPGDPGRFAVESSKVANCNAAKHFGKARSSTTLRNPLERKLQERPLLAMVAGHHRLLPAPGRGIQPRRQNPQTQQLRRWLLVVLKWELEGLFGCWLWRFGI</sequence>
<dbReference type="Proteomes" id="UP000091918">
    <property type="component" value="Unassembled WGS sequence"/>
</dbReference>
<evidence type="ECO:0008006" key="4">
    <source>
        <dbReference type="Google" id="ProtNLM"/>
    </source>
</evidence>
<proteinExistence type="predicted"/>